<dbReference type="PROSITE" id="PS50891">
    <property type="entry name" value="LOB"/>
    <property type="match status" value="1"/>
</dbReference>
<dbReference type="PANTHER" id="PTHR31301">
    <property type="entry name" value="LOB DOMAIN-CONTAINING PROTEIN 4-RELATED"/>
    <property type="match status" value="1"/>
</dbReference>
<evidence type="ECO:0000256" key="1">
    <source>
        <dbReference type="ARBA" id="ARBA00005474"/>
    </source>
</evidence>
<sequence length="198" mass="21787">MEYADIDKTTRPLAVSCIPFSSSSPSSSRFSPPPTAFQGPCAACKVLRRRCDESCILAPYFPPNEPLKFINAHKVFGASNIAKALQELPQPTRADAVSSMVYEANARIRDPVYGCAGSLTERGSTDSVSRRLDDMLSIPFSLYIINYELPKGFMVPKFNIYDGTSDSFDHIMHYRQVVTLAIGNDALPCKVFPANLHG</sequence>
<accession>A0ABY9D2I4</accession>
<name>A0ABY9D2I4_VITVI</name>
<dbReference type="Pfam" id="PF03195">
    <property type="entry name" value="LOB"/>
    <property type="match status" value="1"/>
</dbReference>
<evidence type="ECO:0000313" key="3">
    <source>
        <dbReference type="EMBL" id="WKA01096.1"/>
    </source>
</evidence>
<gene>
    <name evidence="3" type="ORF">VitviT2T_019394</name>
</gene>
<dbReference type="Proteomes" id="UP001227230">
    <property type="component" value="Chromosome 13"/>
</dbReference>
<keyword evidence="4" id="KW-1185">Reference proteome</keyword>
<dbReference type="PANTHER" id="PTHR31301:SF188">
    <property type="entry name" value="LOB DOMAIN-CONTAINING PROTEIN 1-LIKE"/>
    <property type="match status" value="1"/>
</dbReference>
<organism evidence="3 4">
    <name type="scientific">Vitis vinifera</name>
    <name type="common">Grape</name>
    <dbReference type="NCBI Taxonomy" id="29760"/>
    <lineage>
        <taxon>Eukaryota</taxon>
        <taxon>Viridiplantae</taxon>
        <taxon>Streptophyta</taxon>
        <taxon>Embryophyta</taxon>
        <taxon>Tracheophyta</taxon>
        <taxon>Spermatophyta</taxon>
        <taxon>Magnoliopsida</taxon>
        <taxon>eudicotyledons</taxon>
        <taxon>Gunneridae</taxon>
        <taxon>Pentapetalae</taxon>
        <taxon>rosids</taxon>
        <taxon>Vitales</taxon>
        <taxon>Vitaceae</taxon>
        <taxon>Viteae</taxon>
        <taxon>Vitis</taxon>
    </lineage>
</organism>
<protein>
    <recommendedName>
        <fullName evidence="2">LOB domain-containing protein</fullName>
    </recommendedName>
</protein>
<dbReference type="EMBL" id="CP126660">
    <property type="protein sequence ID" value="WKA01096.1"/>
    <property type="molecule type" value="Genomic_DNA"/>
</dbReference>
<proteinExistence type="inferred from homology"/>
<dbReference type="InterPro" id="IPR004883">
    <property type="entry name" value="LOB"/>
</dbReference>
<feature type="domain" description="LOB" evidence="2">
    <location>
        <begin position="39"/>
        <end position="140"/>
    </location>
</feature>
<comment type="similarity">
    <text evidence="1">Belongs to the LOB domain-containing protein family.</text>
</comment>
<reference evidence="3 4" key="1">
    <citation type="journal article" date="2023" name="Hortic Res">
        <title>The complete reference genome for grapevine (Vitis vinifera L.) genetics and breeding.</title>
        <authorList>
            <person name="Shi X."/>
            <person name="Cao S."/>
            <person name="Wang X."/>
            <person name="Huang S."/>
            <person name="Wang Y."/>
            <person name="Liu Z."/>
            <person name="Liu W."/>
            <person name="Leng X."/>
            <person name="Peng Y."/>
            <person name="Wang N."/>
            <person name="Wang Y."/>
            <person name="Ma Z."/>
            <person name="Xu X."/>
            <person name="Zhang F."/>
            <person name="Xue H."/>
            <person name="Zhong H."/>
            <person name="Wang Y."/>
            <person name="Zhang K."/>
            <person name="Velt A."/>
            <person name="Avia K."/>
            <person name="Holtgrawe D."/>
            <person name="Grimplet J."/>
            <person name="Matus J.T."/>
            <person name="Ware D."/>
            <person name="Wu X."/>
            <person name="Wang H."/>
            <person name="Liu C."/>
            <person name="Fang Y."/>
            <person name="Rustenholz C."/>
            <person name="Cheng Z."/>
            <person name="Xiao H."/>
            <person name="Zhou Y."/>
        </authorList>
    </citation>
    <scope>NUCLEOTIDE SEQUENCE [LARGE SCALE GENOMIC DNA]</scope>
    <source>
        <strain evidence="4">cv. Pinot noir / PN40024</strain>
        <tissue evidence="3">Leaf</tissue>
    </source>
</reference>
<evidence type="ECO:0000259" key="2">
    <source>
        <dbReference type="PROSITE" id="PS50891"/>
    </source>
</evidence>
<evidence type="ECO:0000313" key="4">
    <source>
        <dbReference type="Proteomes" id="UP001227230"/>
    </source>
</evidence>